<gene>
    <name evidence="2" type="ORF">K493DRAFT_301525</name>
</gene>
<organism evidence="2 3">
    <name type="scientific">Basidiobolus meristosporus CBS 931.73</name>
    <dbReference type="NCBI Taxonomy" id="1314790"/>
    <lineage>
        <taxon>Eukaryota</taxon>
        <taxon>Fungi</taxon>
        <taxon>Fungi incertae sedis</taxon>
        <taxon>Zoopagomycota</taxon>
        <taxon>Entomophthoromycotina</taxon>
        <taxon>Basidiobolomycetes</taxon>
        <taxon>Basidiobolales</taxon>
        <taxon>Basidiobolaceae</taxon>
        <taxon>Basidiobolus</taxon>
    </lineage>
</organism>
<evidence type="ECO:0000313" key="3">
    <source>
        <dbReference type="Proteomes" id="UP000193498"/>
    </source>
</evidence>
<accession>A0A1Y1YBN1</accession>
<feature type="region of interest" description="Disordered" evidence="1">
    <location>
        <begin position="295"/>
        <end position="314"/>
    </location>
</feature>
<comment type="caution">
    <text evidence="2">The sequence shown here is derived from an EMBL/GenBank/DDBJ whole genome shotgun (WGS) entry which is preliminary data.</text>
</comment>
<reference evidence="2 3" key="1">
    <citation type="submission" date="2016-07" db="EMBL/GenBank/DDBJ databases">
        <title>Pervasive Adenine N6-methylation of Active Genes in Fungi.</title>
        <authorList>
            <consortium name="DOE Joint Genome Institute"/>
            <person name="Mondo S.J."/>
            <person name="Dannebaum R.O."/>
            <person name="Kuo R.C."/>
            <person name="Labutti K."/>
            <person name="Haridas S."/>
            <person name="Kuo A."/>
            <person name="Salamov A."/>
            <person name="Ahrendt S.R."/>
            <person name="Lipzen A."/>
            <person name="Sullivan W."/>
            <person name="Andreopoulos W.B."/>
            <person name="Clum A."/>
            <person name="Lindquist E."/>
            <person name="Daum C."/>
            <person name="Ramamoorthy G.K."/>
            <person name="Gryganskyi A."/>
            <person name="Culley D."/>
            <person name="Magnuson J.K."/>
            <person name="James T.Y."/>
            <person name="O'Malley M.A."/>
            <person name="Stajich J.E."/>
            <person name="Spatafora J.W."/>
            <person name="Visel A."/>
            <person name="Grigoriev I.V."/>
        </authorList>
    </citation>
    <scope>NUCLEOTIDE SEQUENCE [LARGE SCALE GENOMIC DNA]</scope>
    <source>
        <strain evidence="2 3">CBS 931.73</strain>
    </source>
</reference>
<evidence type="ECO:0000256" key="1">
    <source>
        <dbReference type="SAM" id="MobiDB-lite"/>
    </source>
</evidence>
<feature type="compositionally biased region" description="Basic and acidic residues" evidence="1">
    <location>
        <begin position="305"/>
        <end position="314"/>
    </location>
</feature>
<keyword evidence="3" id="KW-1185">Reference proteome</keyword>
<proteinExistence type="predicted"/>
<dbReference type="Proteomes" id="UP000193498">
    <property type="component" value="Unassembled WGS sequence"/>
</dbReference>
<evidence type="ECO:0000313" key="2">
    <source>
        <dbReference type="EMBL" id="ORX95325.1"/>
    </source>
</evidence>
<name>A0A1Y1YBN1_9FUNG</name>
<dbReference type="InParanoid" id="A0A1Y1YBN1"/>
<dbReference type="AlphaFoldDB" id="A0A1Y1YBN1"/>
<sequence length="314" mass="34211">MRLLSIHSKINHVYGLVLDELQSLLVISHGASPPMTSTHYSGSSADEECIFIKSVTLSNEIASGKMLHARRPSRELPEVLRPDATICSDNNMQSTEKIVSAEASLIDSSIGRGNIVSVSNGMEIASSPVDYQKILASKEMIQDALVGSLIGVSATLRYEAGTRFSHNISAYQDPFASDELWQGQAITFTTYAGDHLQSLAMGSTKEKSAQNGPLLYKNPYHLDRLGGQLSTTDLSATPTTFSRTTSWLMSRLSATNILHVVKTPKRPKPTPFHNQVHVNPAANDLNSSFWINHQSSSTTISPENEAERVSQDPS</sequence>
<dbReference type="EMBL" id="MCFE01000179">
    <property type="protein sequence ID" value="ORX95325.1"/>
    <property type="molecule type" value="Genomic_DNA"/>
</dbReference>
<protein>
    <submittedName>
        <fullName evidence="2">Uncharacterized protein</fullName>
    </submittedName>
</protein>